<reference evidence="2 3" key="1">
    <citation type="submission" date="2014-06" db="EMBL/GenBank/DDBJ databases">
        <authorList>
            <consortium name="DOE Joint Genome Institute"/>
            <person name="Kuo A."/>
            <person name="Kohler A."/>
            <person name="Nagy L.G."/>
            <person name="Floudas D."/>
            <person name="Copeland A."/>
            <person name="Barry K.W."/>
            <person name="Cichocki N."/>
            <person name="Veneault-Fourrey C."/>
            <person name="LaButti K."/>
            <person name="Lindquist E.A."/>
            <person name="Lipzen A."/>
            <person name="Lundell T."/>
            <person name="Morin E."/>
            <person name="Murat C."/>
            <person name="Sun H."/>
            <person name="Tunlid A."/>
            <person name="Henrissat B."/>
            <person name="Grigoriev I.V."/>
            <person name="Hibbett D.S."/>
            <person name="Martin F."/>
            <person name="Nordberg H.P."/>
            <person name="Cantor M.N."/>
            <person name="Hua S.X."/>
        </authorList>
    </citation>
    <scope>NUCLEOTIDE SEQUENCE [LARGE SCALE GENOMIC DNA]</scope>
    <source>
        <strain evidence="2 3">ATCC 200175</strain>
    </source>
</reference>
<reference evidence="3" key="2">
    <citation type="submission" date="2015-01" db="EMBL/GenBank/DDBJ databases">
        <title>Evolutionary Origins and Diversification of the Mycorrhizal Mutualists.</title>
        <authorList>
            <consortium name="DOE Joint Genome Institute"/>
            <consortium name="Mycorrhizal Genomics Consortium"/>
            <person name="Kohler A."/>
            <person name="Kuo A."/>
            <person name="Nagy L.G."/>
            <person name="Floudas D."/>
            <person name="Copeland A."/>
            <person name="Barry K.W."/>
            <person name="Cichocki N."/>
            <person name="Veneault-Fourrey C."/>
            <person name="LaButti K."/>
            <person name="Lindquist E.A."/>
            <person name="Lipzen A."/>
            <person name="Lundell T."/>
            <person name="Morin E."/>
            <person name="Murat C."/>
            <person name="Riley R."/>
            <person name="Ohm R."/>
            <person name="Sun H."/>
            <person name="Tunlid A."/>
            <person name="Henrissat B."/>
            <person name="Grigoriev I.V."/>
            <person name="Hibbett D.S."/>
            <person name="Martin F."/>
        </authorList>
    </citation>
    <scope>NUCLEOTIDE SEQUENCE [LARGE SCALE GENOMIC DNA]</scope>
    <source>
        <strain evidence="3">ATCC 200175</strain>
    </source>
</reference>
<evidence type="ECO:0000256" key="1">
    <source>
        <dbReference type="SAM" id="MobiDB-lite"/>
    </source>
</evidence>
<gene>
    <name evidence="2" type="ORF">PAXINDRAFT_22240</name>
</gene>
<feature type="region of interest" description="Disordered" evidence="1">
    <location>
        <begin position="97"/>
        <end position="162"/>
    </location>
</feature>
<protein>
    <submittedName>
        <fullName evidence="2">Uncharacterized protein</fullName>
    </submittedName>
</protein>
<organism evidence="2 3">
    <name type="scientific">Paxillus involutus ATCC 200175</name>
    <dbReference type="NCBI Taxonomy" id="664439"/>
    <lineage>
        <taxon>Eukaryota</taxon>
        <taxon>Fungi</taxon>
        <taxon>Dikarya</taxon>
        <taxon>Basidiomycota</taxon>
        <taxon>Agaricomycotina</taxon>
        <taxon>Agaricomycetes</taxon>
        <taxon>Agaricomycetidae</taxon>
        <taxon>Boletales</taxon>
        <taxon>Paxilineae</taxon>
        <taxon>Paxillaceae</taxon>
        <taxon>Paxillus</taxon>
    </lineage>
</organism>
<dbReference type="AlphaFoldDB" id="A0A0C9SLI2"/>
<name>A0A0C9SLI2_PAXIN</name>
<proteinExistence type="predicted"/>
<keyword evidence="3" id="KW-1185">Reference proteome</keyword>
<dbReference type="Proteomes" id="UP000053647">
    <property type="component" value="Unassembled WGS sequence"/>
</dbReference>
<accession>A0A0C9SLI2</accession>
<evidence type="ECO:0000313" key="2">
    <source>
        <dbReference type="EMBL" id="KIJ04469.1"/>
    </source>
</evidence>
<dbReference type="HOGENOM" id="CLU_138688_0_0_1"/>
<evidence type="ECO:0000313" key="3">
    <source>
        <dbReference type="Proteomes" id="UP000053647"/>
    </source>
</evidence>
<sequence>MSHVLRRPYIKCLESEVRQHPYSKSHTHTSYDGKCTQPTVQFDTRVLGSGHHFFFVDLVDRLNSLEQLQQVLATYIHTPVSPLKCKAANDLTLLAPPAKKAAHTRDTVPETKPPSVANDTPTQPSPLLPLKRKAGHEVDELPTPPKKKIASAAHVSDILSCS</sequence>
<dbReference type="OrthoDB" id="2693377at2759"/>
<dbReference type="EMBL" id="KN821803">
    <property type="protein sequence ID" value="KIJ04469.1"/>
    <property type="molecule type" value="Genomic_DNA"/>
</dbReference>